<organism evidence="1 2">
    <name type="scientific">[Ruminococcus] torques ATCC 27756</name>
    <dbReference type="NCBI Taxonomy" id="411460"/>
    <lineage>
        <taxon>Bacteria</taxon>
        <taxon>Bacillati</taxon>
        <taxon>Bacillota</taxon>
        <taxon>Clostridia</taxon>
        <taxon>Lachnospirales</taxon>
        <taxon>Lachnospiraceae</taxon>
        <taxon>Mediterraneibacter</taxon>
    </lineage>
</organism>
<protein>
    <recommendedName>
        <fullName evidence="3">Coenzyme PQQ synthesis protein D (PqqD)</fullName>
    </recommendedName>
</protein>
<evidence type="ECO:0000313" key="2">
    <source>
        <dbReference type="Proteomes" id="UP000003577"/>
    </source>
</evidence>
<proteinExistence type="predicted"/>
<dbReference type="EMBL" id="AAVP02000001">
    <property type="protein sequence ID" value="EDK25150.1"/>
    <property type="molecule type" value="Genomic_DNA"/>
</dbReference>
<evidence type="ECO:0000313" key="1">
    <source>
        <dbReference type="EMBL" id="EDK25150.1"/>
    </source>
</evidence>
<reference evidence="1 2" key="1">
    <citation type="submission" date="2007-03" db="EMBL/GenBank/DDBJ databases">
        <authorList>
            <person name="Fulton L."/>
            <person name="Clifton S."/>
            <person name="Fulton B."/>
            <person name="Xu J."/>
            <person name="Minx P."/>
            <person name="Pepin K.H."/>
            <person name="Johnson M."/>
            <person name="Thiruvilangam P."/>
            <person name="Bhonagiri V."/>
            <person name="Nash W.E."/>
            <person name="Mardis E.R."/>
            <person name="Wilson R.K."/>
        </authorList>
    </citation>
    <scope>NUCLEOTIDE SEQUENCE [LARGE SCALE GENOMIC DNA]</scope>
    <source>
        <strain evidence="1 2">ATCC 27756</strain>
    </source>
</reference>
<dbReference type="InterPro" id="IPR008792">
    <property type="entry name" value="PQQD"/>
</dbReference>
<accession>A5KIJ7</accession>
<dbReference type="Pfam" id="PF05402">
    <property type="entry name" value="PqqD"/>
    <property type="match status" value="1"/>
</dbReference>
<evidence type="ECO:0008006" key="3">
    <source>
        <dbReference type="Google" id="ProtNLM"/>
    </source>
</evidence>
<comment type="caution">
    <text evidence="1">The sequence shown here is derived from an EMBL/GenBank/DDBJ whole genome shotgun (WGS) entry which is preliminary data.</text>
</comment>
<name>A5KIJ7_9FIRM</name>
<dbReference type="PaxDb" id="411460-RUMTOR_00042"/>
<reference evidence="1 2" key="2">
    <citation type="submission" date="2007-04" db="EMBL/GenBank/DDBJ databases">
        <title>Draft genome sequence of Ruminococcus torques (ATCC 27756).</title>
        <authorList>
            <person name="Sudarsanam P."/>
            <person name="Ley R."/>
            <person name="Guruge J."/>
            <person name="Turnbaugh P.J."/>
            <person name="Mahowald M."/>
            <person name="Liep D."/>
            <person name="Gordon J."/>
        </authorList>
    </citation>
    <scope>NUCLEOTIDE SEQUENCE [LARGE SCALE GENOMIC DNA]</scope>
    <source>
        <strain evidence="1 2">ATCC 27756</strain>
    </source>
</reference>
<dbReference type="HOGENOM" id="CLU_150513_0_0_9"/>
<sequence length="135" mass="16346">MILFCNDIVERIFIKMSKKSKKNEKNYLDFIPVKNPDIEYETDENGIVTVFIEWKGFYHKIAQKIFRRPRVSDIKMDKYGSFVWHAIDDEKDVHQLSKEMESEFPKMEKSLSRLIKFLEIMKDNNLIYWKGEEKK</sequence>
<dbReference type="Proteomes" id="UP000003577">
    <property type="component" value="Unassembled WGS sequence"/>
</dbReference>
<dbReference type="AlphaFoldDB" id="A5KIJ7"/>
<gene>
    <name evidence="1" type="ORF">RUMTOR_00042</name>
</gene>